<dbReference type="AlphaFoldDB" id="A0A150H2N0"/>
<accession>A0A150H2N0</accession>
<gene>
    <name evidence="8" type="ORF">GPECTOR_1g210</name>
</gene>
<keyword evidence="5" id="KW-0804">Transcription</keyword>
<keyword evidence="9" id="KW-1185">Reference proteome</keyword>
<dbReference type="Proteomes" id="UP000075714">
    <property type="component" value="Unassembled WGS sequence"/>
</dbReference>
<evidence type="ECO:0000313" key="8">
    <source>
        <dbReference type="EMBL" id="KXZ56242.1"/>
    </source>
</evidence>
<comment type="subcellular location">
    <subcellularLocation>
        <location evidence="1">Nucleus</location>
    </subcellularLocation>
</comment>
<evidence type="ECO:0000256" key="2">
    <source>
        <dbReference type="ARBA" id="ARBA00005571"/>
    </source>
</evidence>
<evidence type="ECO:0000256" key="3">
    <source>
        <dbReference type="ARBA" id="ARBA00023015"/>
    </source>
</evidence>
<evidence type="ECO:0000256" key="6">
    <source>
        <dbReference type="ARBA" id="ARBA00023242"/>
    </source>
</evidence>
<evidence type="ECO:0000313" key="9">
    <source>
        <dbReference type="Proteomes" id="UP000075714"/>
    </source>
</evidence>
<name>A0A150H2N0_GONPE</name>
<organism evidence="8 9">
    <name type="scientific">Gonium pectorale</name>
    <name type="common">Green alga</name>
    <dbReference type="NCBI Taxonomy" id="33097"/>
    <lineage>
        <taxon>Eukaryota</taxon>
        <taxon>Viridiplantae</taxon>
        <taxon>Chlorophyta</taxon>
        <taxon>core chlorophytes</taxon>
        <taxon>Chlorophyceae</taxon>
        <taxon>CS clade</taxon>
        <taxon>Chlamydomonadales</taxon>
        <taxon>Volvocaceae</taxon>
        <taxon>Gonium</taxon>
    </lineage>
</organism>
<dbReference type="InterPro" id="IPR021640">
    <property type="entry name" value="Mediator_Med28"/>
</dbReference>
<evidence type="ECO:0000256" key="7">
    <source>
        <dbReference type="SAM" id="Coils"/>
    </source>
</evidence>
<proteinExistence type="inferred from homology"/>
<comment type="caution">
    <text evidence="8">The sequence shown here is derived from an EMBL/GenBank/DDBJ whole genome shotgun (WGS) entry which is preliminary data.</text>
</comment>
<evidence type="ECO:0000256" key="4">
    <source>
        <dbReference type="ARBA" id="ARBA00023054"/>
    </source>
</evidence>
<dbReference type="Pfam" id="PF11594">
    <property type="entry name" value="Med28"/>
    <property type="match status" value="1"/>
</dbReference>
<keyword evidence="4 7" id="KW-0175">Coiled coil</keyword>
<comment type="similarity">
    <text evidence="2">Belongs to the Mediator complex subunit 28 family.</text>
</comment>
<protein>
    <submittedName>
        <fullName evidence="8">Uncharacterized protein</fullName>
    </submittedName>
</protein>
<evidence type="ECO:0000256" key="5">
    <source>
        <dbReference type="ARBA" id="ARBA00023163"/>
    </source>
</evidence>
<keyword evidence="3" id="KW-0805">Transcription regulation</keyword>
<dbReference type="OrthoDB" id="2286203at2759"/>
<evidence type="ECO:0000256" key="1">
    <source>
        <dbReference type="ARBA" id="ARBA00004123"/>
    </source>
</evidence>
<dbReference type="GO" id="GO:0005634">
    <property type="term" value="C:nucleus"/>
    <property type="evidence" value="ECO:0007669"/>
    <property type="project" value="UniProtKB-SubCell"/>
</dbReference>
<reference evidence="9" key="1">
    <citation type="journal article" date="2016" name="Nat. Commun.">
        <title>The Gonium pectorale genome demonstrates co-option of cell cycle regulation during the evolution of multicellularity.</title>
        <authorList>
            <person name="Hanschen E.R."/>
            <person name="Marriage T.N."/>
            <person name="Ferris P.J."/>
            <person name="Hamaji T."/>
            <person name="Toyoda A."/>
            <person name="Fujiyama A."/>
            <person name="Neme R."/>
            <person name="Noguchi H."/>
            <person name="Minakuchi Y."/>
            <person name="Suzuki M."/>
            <person name="Kawai-Toyooka H."/>
            <person name="Smith D.R."/>
            <person name="Sparks H."/>
            <person name="Anderson J."/>
            <person name="Bakaric R."/>
            <person name="Luria V."/>
            <person name="Karger A."/>
            <person name="Kirschner M.W."/>
            <person name="Durand P.M."/>
            <person name="Michod R.E."/>
            <person name="Nozaki H."/>
            <person name="Olson B.J."/>
        </authorList>
    </citation>
    <scope>NUCLEOTIDE SEQUENCE [LARGE SCALE GENOMIC DNA]</scope>
    <source>
        <strain evidence="9">NIES-2863</strain>
    </source>
</reference>
<feature type="coiled-coil region" evidence="7">
    <location>
        <begin position="70"/>
        <end position="104"/>
    </location>
</feature>
<sequence length="115" mass="12655">MDRAVADMLPCPNDPAPGARAGEAVRAFASAVGQLEKYLLQLQDLKPTTRGMADAQAGRERLGVCFERDIAELTAELHDKDQLISRAREQIARWQEVISQQEQLQESTMFAGLGS</sequence>
<keyword evidence="6" id="KW-0539">Nucleus</keyword>
<dbReference type="EMBL" id="LSYV01000002">
    <property type="protein sequence ID" value="KXZ56242.1"/>
    <property type="molecule type" value="Genomic_DNA"/>
</dbReference>